<feature type="region of interest" description="Disordered" evidence="1">
    <location>
        <begin position="149"/>
        <end position="230"/>
    </location>
</feature>
<feature type="compositionally biased region" description="Polar residues" evidence="1">
    <location>
        <begin position="1"/>
        <end position="12"/>
    </location>
</feature>
<organism evidence="2 3">
    <name type="scientific">Elysia crispata</name>
    <name type="common">lettuce slug</name>
    <dbReference type="NCBI Taxonomy" id="231223"/>
    <lineage>
        <taxon>Eukaryota</taxon>
        <taxon>Metazoa</taxon>
        <taxon>Spiralia</taxon>
        <taxon>Lophotrochozoa</taxon>
        <taxon>Mollusca</taxon>
        <taxon>Gastropoda</taxon>
        <taxon>Heterobranchia</taxon>
        <taxon>Euthyneura</taxon>
        <taxon>Panpulmonata</taxon>
        <taxon>Sacoglossa</taxon>
        <taxon>Placobranchoidea</taxon>
        <taxon>Plakobranchidae</taxon>
        <taxon>Elysia</taxon>
    </lineage>
</organism>
<reference evidence="2" key="1">
    <citation type="journal article" date="2023" name="G3 (Bethesda)">
        <title>A reference genome for the long-term kleptoplast-retaining sea slug Elysia crispata morphotype clarki.</title>
        <authorList>
            <person name="Eastman K.E."/>
            <person name="Pendleton A.L."/>
            <person name="Shaikh M.A."/>
            <person name="Suttiyut T."/>
            <person name="Ogas R."/>
            <person name="Tomko P."/>
            <person name="Gavelis G."/>
            <person name="Widhalm J.R."/>
            <person name="Wisecaver J.H."/>
        </authorList>
    </citation>
    <scope>NUCLEOTIDE SEQUENCE</scope>
    <source>
        <strain evidence="2">ECLA1</strain>
    </source>
</reference>
<feature type="compositionally biased region" description="Low complexity" evidence="1">
    <location>
        <begin position="87"/>
        <end position="109"/>
    </location>
</feature>
<evidence type="ECO:0000313" key="3">
    <source>
        <dbReference type="Proteomes" id="UP001283361"/>
    </source>
</evidence>
<dbReference type="Proteomes" id="UP001283361">
    <property type="component" value="Unassembled WGS sequence"/>
</dbReference>
<protein>
    <submittedName>
        <fullName evidence="2">Uncharacterized protein</fullName>
    </submittedName>
</protein>
<keyword evidence="3" id="KW-1185">Reference proteome</keyword>
<evidence type="ECO:0000256" key="1">
    <source>
        <dbReference type="SAM" id="MobiDB-lite"/>
    </source>
</evidence>
<dbReference type="EMBL" id="JAWDGP010000623">
    <property type="protein sequence ID" value="KAK3798799.1"/>
    <property type="molecule type" value="Genomic_DNA"/>
</dbReference>
<feature type="region of interest" description="Disordered" evidence="1">
    <location>
        <begin position="1"/>
        <end position="122"/>
    </location>
</feature>
<evidence type="ECO:0000313" key="2">
    <source>
        <dbReference type="EMBL" id="KAK3798799.1"/>
    </source>
</evidence>
<feature type="compositionally biased region" description="Pro residues" evidence="1">
    <location>
        <begin position="46"/>
        <end position="57"/>
    </location>
</feature>
<gene>
    <name evidence="2" type="ORF">RRG08_040630</name>
</gene>
<comment type="caution">
    <text evidence="2">The sequence shown here is derived from an EMBL/GenBank/DDBJ whole genome shotgun (WGS) entry which is preliminary data.</text>
</comment>
<accession>A0AAE1B3N2</accession>
<feature type="compositionally biased region" description="Low complexity" evidence="1">
    <location>
        <begin position="58"/>
        <end position="72"/>
    </location>
</feature>
<dbReference type="AlphaFoldDB" id="A0AAE1B3N2"/>
<proteinExistence type="predicted"/>
<sequence>MPEMTTLCQEGNGTPPAVFGARGQQGAPPQEPPQNFYSQCGYPQPHSLPPPPPPPLHPHYNSESFNSFQSSQADHQHQMGIHHHQHLQQYQQHQQQQQQQHHQQYPPHLQHQHHWGYGMGGSEIRGGSGEEWGHGYYFHHQTGGYHGQNPYGYQYRTPQHPNMDYGSPLPINNETERNGEEVGSPSPRSGGDGEGAVDAPGCGPNNQGAKSLRPPYEWMKPSPSLPQPGE</sequence>
<name>A0AAE1B3N2_9GAST</name>